<gene>
    <name evidence="1" type="ORF">CPB84DRAFT_1109160</name>
</gene>
<proteinExistence type="predicted"/>
<comment type="caution">
    <text evidence="1">The sequence shown here is derived from an EMBL/GenBank/DDBJ whole genome shotgun (WGS) entry which is preliminary data.</text>
</comment>
<sequence length="57" mass="6166">MILIRDASEASQFWSMGIHVIIGSYSDLSVLQKLAGDSDFVFTCVSITILASIQALC</sequence>
<organism evidence="1 2">
    <name type="scientific">Gymnopilus junonius</name>
    <name type="common">Spectacular rustgill mushroom</name>
    <name type="synonym">Gymnopilus spectabilis subsp. junonius</name>
    <dbReference type="NCBI Taxonomy" id="109634"/>
    <lineage>
        <taxon>Eukaryota</taxon>
        <taxon>Fungi</taxon>
        <taxon>Dikarya</taxon>
        <taxon>Basidiomycota</taxon>
        <taxon>Agaricomycotina</taxon>
        <taxon>Agaricomycetes</taxon>
        <taxon>Agaricomycetidae</taxon>
        <taxon>Agaricales</taxon>
        <taxon>Agaricineae</taxon>
        <taxon>Hymenogastraceae</taxon>
        <taxon>Gymnopilus</taxon>
    </lineage>
</organism>
<evidence type="ECO:0000313" key="1">
    <source>
        <dbReference type="EMBL" id="KAF8899959.1"/>
    </source>
</evidence>
<keyword evidence="2" id="KW-1185">Reference proteome</keyword>
<name>A0A9P5TLZ4_GYMJU</name>
<protein>
    <submittedName>
        <fullName evidence="1">Uncharacterized protein</fullName>
    </submittedName>
</protein>
<evidence type="ECO:0000313" key="2">
    <source>
        <dbReference type="Proteomes" id="UP000724874"/>
    </source>
</evidence>
<dbReference type="AlphaFoldDB" id="A0A9P5TLZ4"/>
<accession>A0A9P5TLZ4</accession>
<dbReference type="EMBL" id="JADNYJ010000050">
    <property type="protein sequence ID" value="KAF8899959.1"/>
    <property type="molecule type" value="Genomic_DNA"/>
</dbReference>
<dbReference type="Proteomes" id="UP000724874">
    <property type="component" value="Unassembled WGS sequence"/>
</dbReference>
<reference evidence="1" key="1">
    <citation type="submission" date="2020-11" db="EMBL/GenBank/DDBJ databases">
        <authorList>
            <consortium name="DOE Joint Genome Institute"/>
            <person name="Ahrendt S."/>
            <person name="Riley R."/>
            <person name="Andreopoulos W."/>
            <person name="LaButti K."/>
            <person name="Pangilinan J."/>
            <person name="Ruiz-duenas F.J."/>
            <person name="Barrasa J.M."/>
            <person name="Sanchez-Garcia M."/>
            <person name="Camarero S."/>
            <person name="Miyauchi S."/>
            <person name="Serrano A."/>
            <person name="Linde D."/>
            <person name="Babiker R."/>
            <person name="Drula E."/>
            <person name="Ayuso-Fernandez I."/>
            <person name="Pacheco R."/>
            <person name="Padilla G."/>
            <person name="Ferreira P."/>
            <person name="Barriuso J."/>
            <person name="Kellner H."/>
            <person name="Castanera R."/>
            <person name="Alfaro M."/>
            <person name="Ramirez L."/>
            <person name="Pisabarro A.G."/>
            <person name="Kuo A."/>
            <person name="Tritt A."/>
            <person name="Lipzen A."/>
            <person name="He G."/>
            <person name="Yan M."/>
            <person name="Ng V."/>
            <person name="Cullen D."/>
            <person name="Martin F."/>
            <person name="Rosso M.-N."/>
            <person name="Henrissat B."/>
            <person name="Hibbett D."/>
            <person name="Martinez A.T."/>
            <person name="Grigoriev I.V."/>
        </authorList>
    </citation>
    <scope>NUCLEOTIDE SEQUENCE</scope>
    <source>
        <strain evidence="1">AH 44721</strain>
    </source>
</reference>